<dbReference type="InterPro" id="IPR010865">
    <property type="entry name" value="DUF1499"/>
</dbReference>
<dbReference type="PANTHER" id="PTHR34801:SF6">
    <property type="entry name" value="SLL1620 PROTEIN"/>
    <property type="match status" value="1"/>
</dbReference>
<dbReference type="PANTHER" id="PTHR34801">
    <property type="entry name" value="EXPRESSED PROTEIN"/>
    <property type="match status" value="1"/>
</dbReference>
<gene>
    <name evidence="1" type="ORF">DIC66_02990</name>
</gene>
<dbReference type="Pfam" id="PF07386">
    <property type="entry name" value="DUF1499"/>
    <property type="match status" value="1"/>
</dbReference>
<keyword evidence="2" id="KW-1185">Reference proteome</keyword>
<dbReference type="Proteomes" id="UP000260665">
    <property type="component" value="Unassembled WGS sequence"/>
</dbReference>
<accession>A0A3E1RHZ2</accession>
<dbReference type="OrthoDB" id="9793534at2"/>
<dbReference type="RefSeq" id="WP_117173838.1">
    <property type="nucleotide sequence ID" value="NZ_QFZK01000001.1"/>
</dbReference>
<organism evidence="1 2">
    <name type="scientific">Rhodoferax lacus</name>
    <dbReference type="NCBI Taxonomy" id="2184758"/>
    <lineage>
        <taxon>Bacteria</taxon>
        <taxon>Pseudomonadati</taxon>
        <taxon>Pseudomonadota</taxon>
        <taxon>Betaproteobacteria</taxon>
        <taxon>Burkholderiales</taxon>
        <taxon>Comamonadaceae</taxon>
        <taxon>Rhodoferax</taxon>
    </lineage>
</organism>
<dbReference type="EMBL" id="QFZK01000001">
    <property type="protein sequence ID" value="RFO98851.1"/>
    <property type="molecule type" value="Genomic_DNA"/>
</dbReference>
<evidence type="ECO:0000313" key="2">
    <source>
        <dbReference type="Proteomes" id="UP000260665"/>
    </source>
</evidence>
<dbReference type="AlphaFoldDB" id="A0A3E1RHZ2"/>
<proteinExistence type="predicted"/>
<evidence type="ECO:0000313" key="1">
    <source>
        <dbReference type="EMBL" id="RFO98851.1"/>
    </source>
</evidence>
<reference evidence="1 2" key="1">
    <citation type="submission" date="2018-05" db="EMBL/GenBank/DDBJ databases">
        <title>Rhodoferax soyangensis sp.nov., isolated from an oligotrophic freshwater lake.</title>
        <authorList>
            <person name="Park M."/>
        </authorList>
    </citation>
    <scope>NUCLEOTIDE SEQUENCE [LARGE SCALE GENOMIC DNA]</scope>
    <source>
        <strain evidence="1 2">IMCC26218</strain>
    </source>
</reference>
<dbReference type="PIRSF" id="PIRSF026426">
    <property type="entry name" value="DUF1499"/>
    <property type="match status" value="1"/>
</dbReference>
<name>A0A3E1RHZ2_9BURK</name>
<comment type="caution">
    <text evidence="1">The sequence shown here is derived from an EMBL/GenBank/DDBJ whole genome shotgun (WGS) entry which is preliminary data.</text>
</comment>
<protein>
    <submittedName>
        <fullName evidence="1">DUF1499 domain-containing protein</fullName>
    </submittedName>
</protein>
<sequence>MKVLGFIAFFILVLTAALVLIGQLGFLHGQAPTDLGVRDGRLKPPSDTPNSVSSQAELYPTQPQRAYASIAPFAFKGTGEQAMNTLANILKNTERCVLVNQQPGYLYAQCSTALMHFTDDVEFWLDTTAGVVQVRSASRLGRGDLGANRSRVEKIRAQFIQN</sequence>